<dbReference type="PANTHER" id="PTHR34352:SF1">
    <property type="entry name" value="PROTEIN YHFA"/>
    <property type="match status" value="1"/>
</dbReference>
<dbReference type="PANTHER" id="PTHR34352">
    <property type="entry name" value="PROTEIN YHFA"/>
    <property type="match status" value="1"/>
</dbReference>
<evidence type="ECO:0000313" key="1">
    <source>
        <dbReference type="EMBL" id="KHF43325.1"/>
    </source>
</evidence>
<dbReference type="Proteomes" id="UP000030848">
    <property type="component" value="Unassembled WGS sequence"/>
</dbReference>
<protein>
    <submittedName>
        <fullName evidence="1">Oxidoreductase</fullName>
    </submittedName>
</protein>
<evidence type="ECO:0000313" key="2">
    <source>
        <dbReference type="Proteomes" id="UP000030848"/>
    </source>
</evidence>
<dbReference type="Pfam" id="PF02566">
    <property type="entry name" value="OsmC"/>
    <property type="match status" value="1"/>
</dbReference>
<name>A0A837D7Y1_9PSEU</name>
<sequence>MRVERVAEGRYLAHNDSGASIPIGGESAFSPVELLLAAIGGCTAVDTDVATSRRAEPTSFVVTVSGDKVSDEETGNRMKNLTVTFSVEFPEGEQGDQARAILPRTVALSHNKLCTVSRTVELGTPVRTIIE</sequence>
<dbReference type="InterPro" id="IPR015946">
    <property type="entry name" value="KH_dom-like_a/b"/>
</dbReference>
<dbReference type="InterPro" id="IPR036102">
    <property type="entry name" value="OsmC/Ohrsf"/>
</dbReference>
<dbReference type="Gene3D" id="3.30.300.20">
    <property type="match status" value="1"/>
</dbReference>
<dbReference type="SUPFAM" id="SSF82784">
    <property type="entry name" value="OsmC-like"/>
    <property type="match status" value="1"/>
</dbReference>
<dbReference type="AlphaFoldDB" id="A0A837D7Y1"/>
<dbReference type="InterPro" id="IPR003718">
    <property type="entry name" value="OsmC/Ohr_fam"/>
</dbReference>
<dbReference type="EMBL" id="JRZE01000006">
    <property type="protein sequence ID" value="KHF43325.1"/>
    <property type="molecule type" value="Genomic_DNA"/>
</dbReference>
<accession>A0A837D7Y1</accession>
<reference evidence="1 2" key="1">
    <citation type="submission" date="2014-10" db="EMBL/GenBank/DDBJ databases">
        <title>Genome sequence of Micropolyspora internatus JCM3315.</title>
        <authorList>
            <person name="Shin S.-K."/>
            <person name="Yi H."/>
        </authorList>
    </citation>
    <scope>NUCLEOTIDE SEQUENCE [LARGE SCALE GENOMIC DNA]</scope>
    <source>
        <strain evidence="1 2">JCM 3315</strain>
    </source>
</reference>
<proteinExistence type="predicted"/>
<organism evidence="1 2">
    <name type="scientific">Saccharomonospora viridis</name>
    <dbReference type="NCBI Taxonomy" id="1852"/>
    <lineage>
        <taxon>Bacteria</taxon>
        <taxon>Bacillati</taxon>
        <taxon>Actinomycetota</taxon>
        <taxon>Actinomycetes</taxon>
        <taxon>Pseudonocardiales</taxon>
        <taxon>Pseudonocardiaceae</taxon>
        <taxon>Saccharomonospora</taxon>
    </lineage>
</organism>
<dbReference type="OMA" id="ASHDRLC"/>
<comment type="caution">
    <text evidence="1">The sequence shown here is derived from an EMBL/GenBank/DDBJ whole genome shotgun (WGS) entry which is preliminary data.</text>
</comment>
<gene>
    <name evidence="1" type="ORF">MINT15_35270</name>
</gene>